<keyword evidence="9" id="KW-0325">Glycoprotein</keyword>
<dbReference type="Gene3D" id="2.60.200.20">
    <property type="match status" value="1"/>
</dbReference>
<dbReference type="RefSeq" id="XP_006875735.1">
    <property type="nucleotide sequence ID" value="XM_006875673.1"/>
</dbReference>
<dbReference type="InterPro" id="IPR011161">
    <property type="entry name" value="MHC_I-like_Ag-recog"/>
</dbReference>
<dbReference type="InterPro" id="IPR036179">
    <property type="entry name" value="Ig-like_dom_sf"/>
</dbReference>
<keyword evidence="8" id="KW-1015">Disulfide bond</keyword>
<proteinExistence type="predicted"/>
<feature type="domain" description="Ig-like" evidence="10">
    <location>
        <begin position="180"/>
        <end position="266"/>
    </location>
</feature>
<dbReference type="AlphaFoldDB" id="A0A9B0U926"/>
<evidence type="ECO:0000256" key="9">
    <source>
        <dbReference type="ARBA" id="ARBA00023180"/>
    </source>
</evidence>
<evidence type="ECO:0000313" key="12">
    <source>
        <dbReference type="RefSeq" id="XP_006875735.1"/>
    </source>
</evidence>
<evidence type="ECO:0000256" key="1">
    <source>
        <dbReference type="ARBA" id="ARBA00004479"/>
    </source>
</evidence>
<comment type="subcellular location">
    <subcellularLocation>
        <location evidence="1">Membrane</location>
        <topology evidence="1">Single-pass type I membrane protein</topology>
    </subcellularLocation>
</comment>
<dbReference type="GeneID" id="102819107"/>
<dbReference type="GO" id="GO:0006955">
    <property type="term" value="P:immune response"/>
    <property type="evidence" value="ECO:0007669"/>
    <property type="project" value="TreeGrafter"/>
</dbReference>
<sequence>MALDISVSHSLRYDFTAVTESSLGQPAVTALGYLDGQLFVAYDSESRSAKSRGGELLPLLAAKETAFLEGRAQEVAWGLKTIMGYNELIGPHTLQLSHGCELSNSGRFWRYSYDGEDFTAYDPATWAWGATLPEPERRRRQLVVGRRLSAVRAWLDHECVAALRSLLAAGLGGPAPVVAPRVVVTQQEDPEGSRTLRCRAFGFSPANITLTWLQDGKELTLDSGLKGTRPGGNKTYQSWAVVGILPEEELRYTCLVEHTALKRPISVAWSQRTRNETGESKSCPYFGALAHFPLMSQLEPLEEAPPPGSGSKCQLVEYTSADGKPHLIDLGTGIGTFLNNHTEFQCYYEMKEKDVLKSGVNSRKYVWLHKALDTSEVDRKEDEEEEEEEVSDS</sequence>
<dbReference type="InterPro" id="IPR011162">
    <property type="entry name" value="MHC_I/II-like_Ag-recog"/>
</dbReference>
<dbReference type="PANTHER" id="PTHR16675">
    <property type="entry name" value="MHC CLASS I-RELATED"/>
    <property type="match status" value="1"/>
</dbReference>
<evidence type="ECO:0000256" key="4">
    <source>
        <dbReference type="ARBA" id="ARBA00022729"/>
    </source>
</evidence>
<evidence type="ECO:0000256" key="7">
    <source>
        <dbReference type="ARBA" id="ARBA00023136"/>
    </source>
</evidence>
<dbReference type="GO" id="GO:0009897">
    <property type="term" value="C:external side of plasma membrane"/>
    <property type="evidence" value="ECO:0007669"/>
    <property type="project" value="TreeGrafter"/>
</dbReference>
<dbReference type="Proteomes" id="UP000504623">
    <property type="component" value="Unplaced"/>
</dbReference>
<dbReference type="PROSITE" id="PS50835">
    <property type="entry name" value="IG_LIKE"/>
    <property type="match status" value="1"/>
</dbReference>
<reference evidence="12" key="1">
    <citation type="submission" date="2025-08" db="UniProtKB">
        <authorList>
            <consortium name="RefSeq"/>
        </authorList>
    </citation>
    <scope>IDENTIFICATION</scope>
    <source>
        <tissue evidence="12">Spleen</tissue>
    </source>
</reference>
<dbReference type="InterPro" id="IPR013783">
    <property type="entry name" value="Ig-like_fold"/>
</dbReference>
<dbReference type="Pfam" id="PF07654">
    <property type="entry name" value="C1-set"/>
    <property type="match status" value="1"/>
</dbReference>
<evidence type="ECO:0000256" key="6">
    <source>
        <dbReference type="ARBA" id="ARBA00022989"/>
    </source>
</evidence>
<dbReference type="InterPro" id="IPR003597">
    <property type="entry name" value="Ig_C1-set"/>
</dbReference>
<gene>
    <name evidence="12" type="primary">LOC102819107</name>
</gene>
<keyword evidence="7" id="KW-0472">Membrane</keyword>
<evidence type="ECO:0000256" key="3">
    <source>
        <dbReference type="ARBA" id="ARBA00022692"/>
    </source>
</evidence>
<keyword evidence="2" id="KW-0490">MHC I</keyword>
<dbReference type="OrthoDB" id="9449998at2759"/>
<keyword evidence="3" id="KW-0812">Transmembrane</keyword>
<organism evidence="11 12">
    <name type="scientific">Chrysochloris asiatica</name>
    <name type="common">Cape golden mole</name>
    <dbReference type="NCBI Taxonomy" id="185453"/>
    <lineage>
        <taxon>Eukaryota</taxon>
        <taxon>Metazoa</taxon>
        <taxon>Chordata</taxon>
        <taxon>Craniata</taxon>
        <taxon>Vertebrata</taxon>
        <taxon>Euteleostomi</taxon>
        <taxon>Mammalia</taxon>
        <taxon>Eutheria</taxon>
        <taxon>Afrotheria</taxon>
        <taxon>Chrysochloridae</taxon>
        <taxon>Chrysochlorinae</taxon>
        <taxon>Chrysochloris</taxon>
    </lineage>
</organism>
<dbReference type="InterPro" id="IPR037055">
    <property type="entry name" value="MHC_I-like_Ag-recog_sf"/>
</dbReference>
<accession>A0A9B0U926</accession>
<dbReference type="GO" id="GO:0005615">
    <property type="term" value="C:extracellular space"/>
    <property type="evidence" value="ECO:0007669"/>
    <property type="project" value="TreeGrafter"/>
</dbReference>
<dbReference type="SUPFAM" id="SSF54452">
    <property type="entry name" value="MHC antigen-recognition domain"/>
    <property type="match status" value="1"/>
</dbReference>
<evidence type="ECO:0000313" key="11">
    <source>
        <dbReference type="Proteomes" id="UP000504623"/>
    </source>
</evidence>
<evidence type="ECO:0000259" key="10">
    <source>
        <dbReference type="PROSITE" id="PS50835"/>
    </source>
</evidence>
<name>A0A9B0U926_CHRAS</name>
<dbReference type="GO" id="GO:0002474">
    <property type="term" value="P:antigen processing and presentation of peptide antigen via MHC class I"/>
    <property type="evidence" value="ECO:0007669"/>
    <property type="project" value="UniProtKB-KW"/>
</dbReference>
<dbReference type="Pfam" id="PF00129">
    <property type="entry name" value="MHC_I"/>
    <property type="match status" value="1"/>
</dbReference>
<dbReference type="Gene3D" id="2.60.40.10">
    <property type="entry name" value="Immunoglobulins"/>
    <property type="match status" value="1"/>
</dbReference>
<dbReference type="GO" id="GO:0042612">
    <property type="term" value="C:MHC class I protein complex"/>
    <property type="evidence" value="ECO:0007669"/>
    <property type="project" value="UniProtKB-KW"/>
</dbReference>
<evidence type="ECO:0000256" key="2">
    <source>
        <dbReference type="ARBA" id="ARBA00022451"/>
    </source>
</evidence>
<dbReference type="PANTHER" id="PTHR16675:SF242">
    <property type="entry name" value="MAJOR HISTOCOMPATIBILITY COMPLEX CLASS I-RELATED GENE PROTEIN"/>
    <property type="match status" value="1"/>
</dbReference>
<dbReference type="InterPro" id="IPR003006">
    <property type="entry name" value="Ig/MHC_CS"/>
</dbReference>
<keyword evidence="11" id="KW-1185">Reference proteome</keyword>
<dbReference type="Gene3D" id="3.30.500.10">
    <property type="entry name" value="MHC class I-like antigen recognition-like"/>
    <property type="match status" value="1"/>
</dbReference>
<evidence type="ECO:0000256" key="8">
    <source>
        <dbReference type="ARBA" id="ARBA00023157"/>
    </source>
</evidence>
<dbReference type="InterPro" id="IPR050208">
    <property type="entry name" value="MHC_class-I_related"/>
</dbReference>
<dbReference type="PROSITE" id="PS00290">
    <property type="entry name" value="IG_MHC"/>
    <property type="match status" value="1"/>
</dbReference>
<keyword evidence="6" id="KW-1133">Transmembrane helix</keyword>
<dbReference type="InterPro" id="IPR007110">
    <property type="entry name" value="Ig-like_dom"/>
</dbReference>
<keyword evidence="5" id="KW-0391">Immunity</keyword>
<keyword evidence="4" id="KW-0732">Signal</keyword>
<dbReference type="CDD" id="cd07698">
    <property type="entry name" value="IgC1_MHC_I_alpha3"/>
    <property type="match status" value="1"/>
</dbReference>
<dbReference type="FunFam" id="2.60.40.10:FF:000204">
    <property type="entry name" value="Major histocompatibility complex, class I-related protein"/>
    <property type="match status" value="1"/>
</dbReference>
<dbReference type="SMART" id="SM00407">
    <property type="entry name" value="IGc1"/>
    <property type="match status" value="1"/>
</dbReference>
<dbReference type="SUPFAM" id="SSF48726">
    <property type="entry name" value="Immunoglobulin"/>
    <property type="match status" value="1"/>
</dbReference>
<protein>
    <submittedName>
        <fullName evidence="12">HLA class I histocompatibility antigen, Cw-17 alpha chain-like</fullName>
    </submittedName>
</protein>
<evidence type="ECO:0000256" key="5">
    <source>
        <dbReference type="ARBA" id="ARBA00022859"/>
    </source>
</evidence>